<dbReference type="OrthoDB" id="389398at2759"/>
<evidence type="ECO:0000313" key="2">
    <source>
        <dbReference type="EMBL" id="KMZ88863.1"/>
    </source>
</evidence>
<gene>
    <name evidence="2" type="ORF">PVBG_06259</name>
</gene>
<evidence type="ECO:0000256" key="1">
    <source>
        <dbReference type="SAM" id="MobiDB-lite"/>
    </source>
</evidence>
<reference evidence="2 3" key="1">
    <citation type="submission" date="2011-08" db="EMBL/GenBank/DDBJ databases">
        <title>The Genome Sequence of Plasmodium vivax Brazil I.</title>
        <authorList>
            <consortium name="The Broad Institute Genome Sequencing Platform"/>
            <consortium name="The Broad Institute Genome Sequencing Center for Infectious Disease"/>
            <person name="Neafsey D."/>
            <person name="Carlton J."/>
            <person name="Barnwell J."/>
            <person name="Collins W."/>
            <person name="Escalante A."/>
            <person name="Mullikin J."/>
            <person name="Saul A."/>
            <person name="Guigo R."/>
            <person name="Camara F."/>
            <person name="Young S.K."/>
            <person name="Zeng Q."/>
            <person name="Gargeya S."/>
            <person name="Fitzgerald M."/>
            <person name="Haas B."/>
            <person name="Abouelleil A."/>
            <person name="Alvarado L."/>
            <person name="Arachchi H.M."/>
            <person name="Berlin A."/>
            <person name="Brown A."/>
            <person name="Chapman S.B."/>
            <person name="Chen Z."/>
            <person name="Dunbar C."/>
            <person name="Freedman E."/>
            <person name="Gearin G."/>
            <person name="Gellesch M."/>
            <person name="Goldberg J."/>
            <person name="Griggs A."/>
            <person name="Gujja S."/>
            <person name="Heiman D."/>
            <person name="Howarth C."/>
            <person name="Larson L."/>
            <person name="Lui A."/>
            <person name="MacDonald P.J.P."/>
            <person name="Montmayeur A."/>
            <person name="Murphy C."/>
            <person name="Neiman D."/>
            <person name="Pearson M."/>
            <person name="Priest M."/>
            <person name="Roberts A."/>
            <person name="Saif S."/>
            <person name="Shea T."/>
            <person name="Shenoy N."/>
            <person name="Sisk P."/>
            <person name="Stolte C."/>
            <person name="Sykes S."/>
            <person name="Wortman J."/>
            <person name="Nusbaum C."/>
            <person name="Birren B."/>
        </authorList>
    </citation>
    <scope>NUCLEOTIDE SEQUENCE [LARGE SCALE GENOMIC DNA]</scope>
    <source>
        <strain evidence="2 3">Brazil I</strain>
    </source>
</reference>
<dbReference type="EMBL" id="KQ234747">
    <property type="protein sequence ID" value="KMZ88863.1"/>
    <property type="molecule type" value="Genomic_DNA"/>
</dbReference>
<sequence>MATNPWYFTYEDYSAVKESFDYTPTDEFNISFVNALIKDIRNTPEKELQLYKTFFQLKKLVKRHHSFLVYYREKCCNYINYWLNKTIRDSNYNITKENFKVFYDFKNYDPDDNADLFDCIPKLRYMDNGAFQKMEKLYGLYDEFTILKQKKNNSSLCRNISKIAEKYNRIMQEYKEKDHKLCEVLTNLKKVIEKDELDVKNKCRKDISDLFFLEIDLPHGNEQNAGAAQAHDRISRETSTPTHVSGFSPHTQKLEKQAEGNRERSSSRTPERSVPGQSERSPPGKPGLSESSGTRPGILGQPGTLGKPGLLEQPGPSVPRLAPELQGHLQVQQQGLLQEQQQVQRLEHIQRHLPERPEQPQEQARHLHALEDELHFSEDEEVTSLEKGDPSTDSIFSTFDTEKIMETIKGAVSDVLESVEPVPVLCVSGGMGALYLLFKVSKIALKLFKLHFYNYNTYK</sequence>
<accession>A0A0J9VNV8</accession>
<feature type="region of interest" description="Disordered" evidence="1">
    <location>
        <begin position="223"/>
        <end position="321"/>
    </location>
</feature>
<dbReference type="AlphaFoldDB" id="A0A0J9VNV8"/>
<feature type="compositionally biased region" description="Polar residues" evidence="1">
    <location>
        <begin position="237"/>
        <end position="251"/>
    </location>
</feature>
<organism evidence="2 3">
    <name type="scientific">Plasmodium vivax (strain Brazil I)</name>
    <dbReference type="NCBI Taxonomy" id="1033975"/>
    <lineage>
        <taxon>Eukaryota</taxon>
        <taxon>Sar</taxon>
        <taxon>Alveolata</taxon>
        <taxon>Apicomplexa</taxon>
        <taxon>Aconoidasida</taxon>
        <taxon>Haemosporida</taxon>
        <taxon>Plasmodiidae</taxon>
        <taxon>Plasmodium</taxon>
        <taxon>Plasmodium (Plasmodium)</taxon>
    </lineage>
</organism>
<dbReference type="InterPro" id="IPR008780">
    <property type="entry name" value="Plasmodium_Vir"/>
</dbReference>
<dbReference type="Pfam" id="PF05795">
    <property type="entry name" value="Plasmodium_Vir"/>
    <property type="match status" value="1"/>
</dbReference>
<feature type="compositionally biased region" description="Basic and acidic residues" evidence="1">
    <location>
        <begin position="252"/>
        <end position="271"/>
    </location>
</feature>
<name>A0A0J9VNV8_PLAV1</name>
<evidence type="ECO:0008006" key="4">
    <source>
        <dbReference type="Google" id="ProtNLM"/>
    </source>
</evidence>
<evidence type="ECO:0000313" key="3">
    <source>
        <dbReference type="Proteomes" id="UP000053327"/>
    </source>
</evidence>
<dbReference type="Proteomes" id="UP000053327">
    <property type="component" value="Unassembled WGS sequence"/>
</dbReference>
<proteinExistence type="predicted"/>
<protein>
    <recommendedName>
        <fullName evidence="4">VIR protein</fullName>
    </recommendedName>
</protein>